<evidence type="ECO:0000256" key="1">
    <source>
        <dbReference type="SAM" id="Coils"/>
    </source>
</evidence>
<dbReference type="GeneID" id="20807559"/>
<sequence>MNVAAAPSTMDPSGSPPNGRYEYLLQQVVQLNTDLHKTVALSQSLKSERDSLQELTQRLKQDVMRCEERCEKMQEVLMTETEYKVQSDRKHEALMHKWKQQLEIKAREFEVLQKNLAPPKDLDQLRLAIQDEVELPHRQRTQGLQLEIDKYREMYYSVRRDFEILKTEHDQTIINHGHEIESTIATHMVLMNDLKRQLDAADDRAADMHTTDKLRRMELDKDTLVTENHKLRQELEHVRQAKVDLFQRQEADATKFATQMTDVLGKLTNVDLELKATARQLGRCKQDCERLQGVVDEKDKKLREATDDAMRLREQVKQKDLLLVDNHNLHSSKLRELRAELEADKVQFKQKQVDWMDQIASLQLALQQSEETFQKREKEWHLEQAKQVALQSHGDTHTQHTTAALQAKLAEKTAEAATLQETLDGCTQRATHALDQEQLKVHRLQGEKDSLSAKLTTAQELVTKLKAENLSWRSQLKEVEQEYRVLQGKYRDAMQNQQDLQSQLDQDKAKIQYLEDDLVKLTDERTNDKQSFEKSQAHLQAQLDETLAASFNARRSLADEHKKVADKLTKSLVKAERKRDAYKEKCLQVHERYKAAAMAKEAAAVQLQQLKDQHHIEIQQFLTQWSHAEDSRLSGSMPGKPMDMKLDSFLAEIDQYNQIHSPRLS</sequence>
<dbReference type="EMBL" id="KI913123">
    <property type="protein sequence ID" value="ETV82038.1"/>
    <property type="molecule type" value="Genomic_DNA"/>
</dbReference>
<dbReference type="AlphaFoldDB" id="W4GT21"/>
<protein>
    <submittedName>
        <fullName evidence="2">Uncharacterized protein</fullName>
    </submittedName>
</protein>
<evidence type="ECO:0000313" key="2">
    <source>
        <dbReference type="EMBL" id="ETV82038.1"/>
    </source>
</evidence>
<gene>
    <name evidence="2" type="ORF">H257_05563</name>
</gene>
<feature type="coiled-coil region" evidence="1">
    <location>
        <begin position="288"/>
        <end position="524"/>
    </location>
</feature>
<keyword evidence="1" id="KW-0175">Coiled coil</keyword>
<dbReference type="RefSeq" id="XP_009828775.1">
    <property type="nucleotide sequence ID" value="XM_009830473.1"/>
</dbReference>
<feature type="coiled-coil region" evidence="1">
    <location>
        <begin position="191"/>
        <end position="241"/>
    </location>
</feature>
<feature type="coiled-coil region" evidence="1">
    <location>
        <begin position="558"/>
        <end position="613"/>
    </location>
</feature>
<proteinExistence type="predicted"/>
<name>W4GT21_APHAT</name>
<dbReference type="STRING" id="112090.W4GT21"/>
<dbReference type="VEuPathDB" id="FungiDB:H257_05563"/>
<dbReference type="OrthoDB" id="311279at2759"/>
<accession>W4GT21</accession>
<feature type="coiled-coil region" evidence="1">
    <location>
        <begin position="42"/>
        <end position="115"/>
    </location>
</feature>
<organism evidence="2">
    <name type="scientific">Aphanomyces astaci</name>
    <name type="common">Crayfish plague agent</name>
    <dbReference type="NCBI Taxonomy" id="112090"/>
    <lineage>
        <taxon>Eukaryota</taxon>
        <taxon>Sar</taxon>
        <taxon>Stramenopiles</taxon>
        <taxon>Oomycota</taxon>
        <taxon>Saprolegniomycetes</taxon>
        <taxon>Saprolegniales</taxon>
        <taxon>Verrucalvaceae</taxon>
        <taxon>Aphanomyces</taxon>
    </lineage>
</organism>
<reference evidence="2" key="1">
    <citation type="submission" date="2013-12" db="EMBL/GenBank/DDBJ databases">
        <title>The Genome Sequence of Aphanomyces astaci APO3.</title>
        <authorList>
            <consortium name="The Broad Institute Genomics Platform"/>
            <person name="Russ C."/>
            <person name="Tyler B."/>
            <person name="van West P."/>
            <person name="Dieguez-Uribeondo J."/>
            <person name="Young S.K."/>
            <person name="Zeng Q."/>
            <person name="Gargeya S."/>
            <person name="Fitzgerald M."/>
            <person name="Abouelleil A."/>
            <person name="Alvarado L."/>
            <person name="Chapman S.B."/>
            <person name="Gainer-Dewar J."/>
            <person name="Goldberg J."/>
            <person name="Griggs A."/>
            <person name="Gujja S."/>
            <person name="Hansen M."/>
            <person name="Howarth C."/>
            <person name="Imamovic A."/>
            <person name="Ireland A."/>
            <person name="Larimer J."/>
            <person name="McCowan C."/>
            <person name="Murphy C."/>
            <person name="Pearson M."/>
            <person name="Poon T.W."/>
            <person name="Priest M."/>
            <person name="Roberts A."/>
            <person name="Saif S."/>
            <person name="Shea T."/>
            <person name="Sykes S."/>
            <person name="Wortman J."/>
            <person name="Nusbaum C."/>
            <person name="Birren B."/>
        </authorList>
    </citation>
    <scope>NUCLEOTIDE SEQUENCE [LARGE SCALE GENOMIC DNA]</scope>
    <source>
        <strain evidence="2">APO3</strain>
    </source>
</reference>